<evidence type="ECO:0000313" key="2">
    <source>
        <dbReference type="Proteomes" id="UP000601055"/>
    </source>
</evidence>
<evidence type="ECO:0000313" key="1">
    <source>
        <dbReference type="EMBL" id="MBB2145958.1"/>
    </source>
</evidence>
<reference evidence="1" key="1">
    <citation type="submission" date="2019-11" db="EMBL/GenBank/DDBJ databases">
        <title>Description of Pedobacter sp. LMG 31464T.</title>
        <authorList>
            <person name="Carlier A."/>
            <person name="Qi S."/>
            <person name="Vandamme P."/>
        </authorList>
    </citation>
    <scope>NUCLEOTIDE SEQUENCE</scope>
    <source>
        <strain evidence="1">LMG 31464</strain>
    </source>
</reference>
<dbReference type="RefSeq" id="WP_182922635.1">
    <property type="nucleotide sequence ID" value="NZ_WNXD01000002.1"/>
</dbReference>
<protein>
    <submittedName>
        <fullName evidence="1">Protein tyrosine phosphatase</fullName>
    </submittedName>
</protein>
<dbReference type="EMBL" id="WNXD01000002">
    <property type="protein sequence ID" value="MBB2145958.1"/>
    <property type="molecule type" value="Genomic_DNA"/>
</dbReference>
<name>A0A923E040_9SPHI</name>
<dbReference type="Proteomes" id="UP000601055">
    <property type="component" value="Unassembled WGS sequence"/>
</dbReference>
<keyword evidence="2" id="KW-1185">Reference proteome</keyword>
<comment type="caution">
    <text evidence="1">The sequence shown here is derived from an EMBL/GenBank/DDBJ whole genome shotgun (WGS) entry which is preliminary data.</text>
</comment>
<proteinExistence type="predicted"/>
<dbReference type="InterPro" id="IPR016919">
    <property type="entry name" value="UCP029416_PTP"/>
</dbReference>
<dbReference type="InterPro" id="IPR036196">
    <property type="entry name" value="Ptyr_pPase_sf"/>
</dbReference>
<dbReference type="PIRSF" id="PIRSF029416">
    <property type="entry name" value="UCP029416_PTP"/>
    <property type="match status" value="1"/>
</dbReference>
<dbReference type="AlphaFoldDB" id="A0A923E040"/>
<gene>
    <name evidence="1" type="ORF">GM921_10700</name>
</gene>
<accession>A0A923E040</accession>
<dbReference type="SUPFAM" id="SSF52788">
    <property type="entry name" value="Phosphotyrosine protein phosphatases I"/>
    <property type="match status" value="1"/>
</dbReference>
<organism evidence="1 2">
    <name type="scientific">Pedobacter planticolens</name>
    <dbReference type="NCBI Taxonomy" id="2679964"/>
    <lineage>
        <taxon>Bacteria</taxon>
        <taxon>Pseudomonadati</taxon>
        <taxon>Bacteroidota</taxon>
        <taxon>Sphingobacteriia</taxon>
        <taxon>Sphingobacteriales</taxon>
        <taxon>Sphingobacteriaceae</taxon>
        <taxon>Pedobacter</taxon>
    </lineage>
</organism>
<dbReference type="Gene3D" id="3.40.50.2300">
    <property type="match status" value="1"/>
</dbReference>
<sequence>MNILFVCSRNKWRSATAETIYQNHPIHHVRSAGTSVSARIKINAKLINWADLIFVMEKRHKQLLTENFREDLSGKELIVLDIPDDYQYMDEELIAELEGKVSAYI</sequence>